<dbReference type="EMBL" id="CWGJ01000006">
    <property type="protein sequence ID" value="CRX37735.1"/>
    <property type="molecule type" value="Genomic_DNA"/>
</dbReference>
<accession>A0A0H5E3E1</accession>
<dbReference type="Proteomes" id="UP000220251">
    <property type="component" value="Unassembled WGS sequence"/>
</dbReference>
<name>A0A0H5E3E1_9BACT</name>
<keyword evidence="2" id="KW-1185">Reference proteome</keyword>
<protein>
    <submittedName>
        <fullName evidence="1">Uncharacterized protein</fullName>
    </submittedName>
</protein>
<dbReference type="RefSeq" id="WP_098037593.1">
    <property type="nucleotide sequence ID" value="NZ_CWGJ01000006.1"/>
</dbReference>
<evidence type="ECO:0000313" key="1">
    <source>
        <dbReference type="EMBL" id="CRX37735.1"/>
    </source>
</evidence>
<dbReference type="AlphaFoldDB" id="A0A0H5E3E1"/>
<sequence length="455" mass="52196">MAFSINIQLLTSAANENLDHKAKGGSMISTDQIREAGESTCCPQANLPRAISTAKKNLERRIASIASVIQEEPKEVFHKIQQITVKAETDLLCAFGEEEEELVIRTACSALQTLYHTEWLFRYSALLNIASKAGTRISYASQENNFELDFEDELSFEEHERQLRQILLDVKKEIKDLDESKKMECINKAIQSIEELLIAIEVSISVLSLADIKRKIEIRINYAWDRHDLEFENESAQIEEIVNGALREIHGKSDLVDKYRLVSDARDKLEEVDIKIEKEIALKEIHLKWKDVKQTIESLDEKKAYGMSFKEEDSYADNALQDCKDVIGSIHKPHSPIGLSQVSQLFVAASGALSTLEWNKSQIYLKYGIERIERGIKFKKLKMHYDGINEAKLEQFKRFSRHLLANAEEEMVYGSVIEDPVEKKAREKTSRPPTIPFERVERVVEKSMQEIKSYQ</sequence>
<organism evidence="1 2">
    <name type="scientific">Estrella lausannensis</name>
    <dbReference type="NCBI Taxonomy" id="483423"/>
    <lineage>
        <taxon>Bacteria</taxon>
        <taxon>Pseudomonadati</taxon>
        <taxon>Chlamydiota</taxon>
        <taxon>Chlamydiia</taxon>
        <taxon>Parachlamydiales</taxon>
        <taxon>Candidatus Criblamydiaceae</taxon>
        <taxon>Estrella</taxon>
    </lineage>
</organism>
<proteinExistence type="predicted"/>
<evidence type="ECO:0000313" key="2">
    <source>
        <dbReference type="Proteomes" id="UP000220251"/>
    </source>
</evidence>
<gene>
    <name evidence="1" type="ORF">ELAC_0374</name>
</gene>
<reference evidence="2" key="1">
    <citation type="submission" date="2015-06" db="EMBL/GenBank/DDBJ databases">
        <authorList>
            <person name="Bertelli C."/>
        </authorList>
    </citation>
    <scope>NUCLEOTIDE SEQUENCE [LARGE SCALE GENOMIC DNA]</scope>
    <source>
        <strain evidence="2">CRIB-30</strain>
    </source>
</reference>